<reference evidence="1" key="1">
    <citation type="submission" date="2018-08" db="EMBL/GenBank/DDBJ databases">
        <title>A genome reference for cultivated species of the human gut microbiota.</title>
        <authorList>
            <person name="Zou Y."/>
            <person name="Xue W."/>
            <person name="Luo G."/>
        </authorList>
    </citation>
    <scope>NUCLEOTIDE SEQUENCE [LARGE SCALE GENOMIC DNA]</scope>
    <source>
        <strain evidence="1">TF05-5AC</strain>
    </source>
</reference>
<evidence type="ECO:0000313" key="2">
    <source>
        <dbReference type="Proteomes" id="UP000260812"/>
    </source>
</evidence>
<dbReference type="EMBL" id="QVLV01000008">
    <property type="protein sequence ID" value="RGE59901.1"/>
    <property type="molecule type" value="Genomic_DNA"/>
</dbReference>
<dbReference type="AlphaFoldDB" id="A0A3E3I496"/>
<protein>
    <submittedName>
        <fullName evidence="1">Plasmid mobilization relaxosome protein MobC</fullName>
    </submittedName>
</protein>
<dbReference type="Proteomes" id="UP000260812">
    <property type="component" value="Unassembled WGS sequence"/>
</dbReference>
<gene>
    <name evidence="1" type="ORF">DXC51_14060</name>
</gene>
<name>A0A3E3I496_9FIRM</name>
<dbReference type="GeneID" id="97987957"/>
<evidence type="ECO:0000313" key="1">
    <source>
        <dbReference type="EMBL" id="RGE59901.1"/>
    </source>
</evidence>
<proteinExistence type="predicted"/>
<sequence length="116" mass="13113">MAGKKRRRNVPLYVWVSPEELQGIKARMEQTGIRNMSAYVRKMALNGYVLQVDLSPVRELVSLQRRCANNLNQAALHVNTYGGLYQNELQALQKDYADLWGPLSELLGKLAQVVAL</sequence>
<dbReference type="Pfam" id="PF21983">
    <property type="entry name" value="NikA-like"/>
    <property type="match status" value="1"/>
</dbReference>
<dbReference type="InterPro" id="IPR053842">
    <property type="entry name" value="NikA-like"/>
</dbReference>
<dbReference type="RefSeq" id="WP_117544765.1">
    <property type="nucleotide sequence ID" value="NZ_QVLV01000008.1"/>
</dbReference>
<comment type="caution">
    <text evidence="1">The sequence shown here is derived from an EMBL/GenBank/DDBJ whole genome shotgun (WGS) entry which is preliminary data.</text>
</comment>
<accession>A0A3E3I496</accession>
<organism evidence="1 2">
    <name type="scientific">Eisenbergiella massiliensis</name>
    <dbReference type="NCBI Taxonomy" id="1720294"/>
    <lineage>
        <taxon>Bacteria</taxon>
        <taxon>Bacillati</taxon>
        <taxon>Bacillota</taxon>
        <taxon>Clostridia</taxon>
        <taxon>Lachnospirales</taxon>
        <taxon>Lachnospiraceae</taxon>
        <taxon>Eisenbergiella</taxon>
    </lineage>
</organism>
<keyword evidence="2" id="KW-1185">Reference proteome</keyword>